<dbReference type="Proteomes" id="UP000636709">
    <property type="component" value="Unassembled WGS sequence"/>
</dbReference>
<proteinExistence type="predicted"/>
<evidence type="ECO:0000313" key="5">
    <source>
        <dbReference type="Proteomes" id="UP000636709"/>
    </source>
</evidence>
<dbReference type="GO" id="GO:0003676">
    <property type="term" value="F:nucleic acid binding"/>
    <property type="evidence" value="ECO:0007669"/>
    <property type="project" value="InterPro"/>
</dbReference>
<feature type="region of interest" description="Disordered" evidence="2">
    <location>
        <begin position="112"/>
        <end position="141"/>
    </location>
</feature>
<keyword evidence="1" id="KW-0479">Metal-binding</keyword>
<feature type="region of interest" description="Disordered" evidence="2">
    <location>
        <begin position="676"/>
        <end position="701"/>
    </location>
</feature>
<evidence type="ECO:0000313" key="4">
    <source>
        <dbReference type="EMBL" id="KAF8755806.1"/>
    </source>
</evidence>
<accession>A0A835FGU0</accession>
<feature type="domain" description="CCHC-type" evidence="3">
    <location>
        <begin position="279"/>
        <end position="295"/>
    </location>
</feature>
<feature type="region of interest" description="Disordered" evidence="2">
    <location>
        <begin position="20"/>
        <end position="67"/>
    </location>
</feature>
<dbReference type="EMBL" id="JACEFO010000825">
    <property type="protein sequence ID" value="KAF8755806.1"/>
    <property type="molecule type" value="Genomic_DNA"/>
</dbReference>
<sequence>MSAREPPTLPFAAAAAPLPATAAPACPSPSPPPSPAHTTCPACSPATPARAATSSPVTATLREKTPSPVQIVETGSKIPISELDLSPELLDWGSIEDEDGAYADRGGLHLVSPPRETTAPDRLPSASPLVRSGEDRAVPASEEVRTYATVARLNSISATSASGSPAPSAPRKPEEPAKLKSAIGVNLTRKTGVFTRLSAPIAAVEKKLSPIWVEVKYKHRKSKADIPLQAASFKSRDGRPHAGDTPGDKLPAYKEAFVGRCFRCLASDHRLSQCRDPPRCLACRRSGHFARDCPERRRRSLHSRLSFPPRKPVHSRLTFPPPNIHNRLSFPPLSYTSVLPLVRHQHSPADPMEYFPGLPNQRPERSATMVVASDSITRESNRLSSHAVLITAEQGGYRPSVTEVVYGLSQQLRLPRYNIKVSRHRPEDFLADFDFAPQCDRAVAAGQIVIGSTTLSIVPWRPTSNGPPRTWWFNAKVSIESMPLELWSVKGASKVLGYDCIVDRLDSRTYNKEVTHTFSCWVWMSNPDHLPRSRACLLFPKGAGRAMDVEDLHTSRRCPGTPPVGRPVTMLIHLDEYFDWNPRSARASPVHQSFKWSPGVLDGQGPTTPGLNSGCRIRIQMMIVMDAVRRTIRSPVVCAAQLLPKVTSPLVAFPCSWPASAPLARSPVRVWRPRDPQRRDAVDWERRRSRSPSHRSPVSSLGATSKLANSYYEVAGMDCTAPCFGNLDMHAPAAPDAPSPPKQHPDPLLDYFKVLCAESFPANTYRGSMVDDPMVLEASLPPRVSNLLSFSTKGTHGQVIAPASFGWDTEDATAQPDFSPTFSPVYQPTSGPWATNIDNVEQQSAPVPAAAAMDDITAQVTRMDIDSEQQPSFTEQVFSELPPAILEQPLACMEESADTSKGLRASSRLAARPSSIPVSKRAQHRLIRELDFINKDERIVEDVVSAYIETYKTPLPSAAVSALRAASRLGNKAASSALASLVEEEGAIVELEGA</sequence>
<comment type="caution">
    <text evidence="4">The sequence shown here is derived from an EMBL/GenBank/DDBJ whole genome shotgun (WGS) entry which is preliminary data.</text>
</comment>
<evidence type="ECO:0000259" key="3">
    <source>
        <dbReference type="PROSITE" id="PS50158"/>
    </source>
</evidence>
<reference evidence="4" key="1">
    <citation type="submission" date="2020-07" db="EMBL/GenBank/DDBJ databases">
        <title>Genome sequence and genetic diversity analysis of an under-domesticated orphan crop, white fonio (Digitaria exilis).</title>
        <authorList>
            <person name="Bennetzen J.L."/>
            <person name="Chen S."/>
            <person name="Ma X."/>
            <person name="Wang X."/>
            <person name="Yssel A.E.J."/>
            <person name="Chaluvadi S.R."/>
            <person name="Johnson M."/>
            <person name="Gangashetty P."/>
            <person name="Hamidou F."/>
            <person name="Sanogo M.D."/>
            <person name="Zwaenepoel A."/>
            <person name="Wallace J."/>
            <person name="Van De Peer Y."/>
            <person name="Van Deynze A."/>
        </authorList>
    </citation>
    <scope>NUCLEOTIDE SEQUENCE</scope>
    <source>
        <tissue evidence="4">Leaves</tissue>
    </source>
</reference>
<gene>
    <name evidence="4" type="ORF">HU200_011278</name>
</gene>
<dbReference type="InterPro" id="IPR053253">
    <property type="entry name" value="Sex_diff_modulator"/>
</dbReference>
<dbReference type="PANTHER" id="PTHR33087">
    <property type="entry name" value="OS07G0539200 PROTEIN"/>
    <property type="match status" value="1"/>
</dbReference>
<name>A0A835FGU0_9POAL</name>
<dbReference type="OrthoDB" id="696926at2759"/>
<protein>
    <recommendedName>
        <fullName evidence="3">CCHC-type domain-containing protein</fullName>
    </recommendedName>
</protein>
<evidence type="ECO:0000256" key="2">
    <source>
        <dbReference type="SAM" id="MobiDB-lite"/>
    </source>
</evidence>
<dbReference type="InterPro" id="IPR001878">
    <property type="entry name" value="Znf_CCHC"/>
</dbReference>
<feature type="region of interest" description="Disordered" evidence="2">
    <location>
        <begin position="158"/>
        <end position="180"/>
    </location>
</feature>
<organism evidence="4 5">
    <name type="scientific">Digitaria exilis</name>
    <dbReference type="NCBI Taxonomy" id="1010633"/>
    <lineage>
        <taxon>Eukaryota</taxon>
        <taxon>Viridiplantae</taxon>
        <taxon>Streptophyta</taxon>
        <taxon>Embryophyta</taxon>
        <taxon>Tracheophyta</taxon>
        <taxon>Spermatophyta</taxon>
        <taxon>Magnoliopsida</taxon>
        <taxon>Liliopsida</taxon>
        <taxon>Poales</taxon>
        <taxon>Poaceae</taxon>
        <taxon>PACMAD clade</taxon>
        <taxon>Panicoideae</taxon>
        <taxon>Panicodae</taxon>
        <taxon>Paniceae</taxon>
        <taxon>Anthephorinae</taxon>
        <taxon>Digitaria</taxon>
    </lineage>
</organism>
<dbReference type="AlphaFoldDB" id="A0A835FGU0"/>
<feature type="compositionally biased region" description="Basic and acidic residues" evidence="2">
    <location>
        <begin position="132"/>
        <end position="141"/>
    </location>
</feature>
<dbReference type="SMART" id="SM00343">
    <property type="entry name" value="ZnF_C2HC"/>
    <property type="match status" value="2"/>
</dbReference>
<feature type="compositionally biased region" description="Pro residues" evidence="2">
    <location>
        <begin position="26"/>
        <end position="35"/>
    </location>
</feature>
<dbReference type="PROSITE" id="PS50158">
    <property type="entry name" value="ZF_CCHC"/>
    <property type="match status" value="1"/>
</dbReference>
<keyword evidence="1" id="KW-0862">Zinc</keyword>
<keyword evidence="5" id="KW-1185">Reference proteome</keyword>
<dbReference type="GO" id="GO:0008270">
    <property type="term" value="F:zinc ion binding"/>
    <property type="evidence" value="ECO:0007669"/>
    <property type="project" value="UniProtKB-KW"/>
</dbReference>
<dbReference type="SUPFAM" id="SSF57756">
    <property type="entry name" value="Retrovirus zinc finger-like domains"/>
    <property type="match status" value="1"/>
</dbReference>
<feature type="compositionally biased region" description="Low complexity" evidence="2">
    <location>
        <begin position="36"/>
        <end position="60"/>
    </location>
</feature>
<evidence type="ECO:0000256" key="1">
    <source>
        <dbReference type="PROSITE-ProRule" id="PRU00047"/>
    </source>
</evidence>
<dbReference type="Gene3D" id="4.10.60.10">
    <property type="entry name" value="Zinc finger, CCHC-type"/>
    <property type="match status" value="1"/>
</dbReference>
<dbReference type="PANTHER" id="PTHR33087:SF21">
    <property type="entry name" value="OS03G0782100 PROTEIN"/>
    <property type="match status" value="1"/>
</dbReference>
<feature type="compositionally biased region" description="Basic and acidic residues" evidence="2">
    <location>
        <begin position="676"/>
        <end position="686"/>
    </location>
</feature>
<dbReference type="InterPro" id="IPR036875">
    <property type="entry name" value="Znf_CCHC_sf"/>
</dbReference>
<keyword evidence="1" id="KW-0863">Zinc-finger</keyword>